<dbReference type="Gene3D" id="2.10.50.10">
    <property type="entry name" value="Tumor Necrosis Factor Receptor, subunit A, domain 2"/>
    <property type="match status" value="8"/>
</dbReference>
<dbReference type="GO" id="GO:0009986">
    <property type="term" value="C:cell surface"/>
    <property type="evidence" value="ECO:0007669"/>
    <property type="project" value="TreeGrafter"/>
</dbReference>
<evidence type="ECO:0000313" key="4">
    <source>
        <dbReference type="RefSeq" id="XP_023931173.1"/>
    </source>
</evidence>
<dbReference type="SMART" id="SM01411">
    <property type="entry name" value="Ephrin_rec_like"/>
    <property type="match status" value="8"/>
</dbReference>
<dbReference type="InterPro" id="IPR011641">
    <property type="entry name" value="Tyr-kin_ephrin_A/B_rcpt-like"/>
</dbReference>
<dbReference type="SUPFAM" id="SSF49899">
    <property type="entry name" value="Concanavalin A-like lectins/glucanases"/>
    <property type="match status" value="1"/>
</dbReference>
<sequence length="1059" mass="114706">VQYNLNSLTEVITFDEEGVCVSFTGVKHCMRNNPVVQIDVNDANWHEVVFTWSSSTGLIVTVDSVVVIRNMTYALGLTLPPFGWFVLGGEYDLDRRAAVVGQGFQGYLSKLTVFNRVFPLADIPGIGTDRFNDDRILLWGDYRLNRGCVRTGSSTVGTTPCRPGFVGPTCDPQPDVTPLTITCPADVHLVTSTRSKSAEWADPVVNGAYKSLTPSMMKGQTLAWGRHKVTYRVEDFAGNVAFCSFKIFVRYGCTGLSDDGVCYSASTVTAVHSDVNSGCSRQYGLNTAPASAQLLQKLREHLTSRNASGDFYWLDAKWDGMSFKDAGGNTVTVAGSELASALGGALPTSGNEGMCLALSRSDGFKVTVQNCSSKAHYICSSDITSGNCETPAPIKNGVWECSDGGSQCRQCKVKCNPNYAVPRRIPEYFSCGPLGYWGSARTPSATFRVPSCTLKSDKRVRVYVRIRIQVPGPLSTQQANAIMVAIRGLIRSHFVVLNNLWNNLWCYITDCSRKLSENNITVMQRSSARRRKRQSTSEFDVTFSVGDLPEMMNNTGGNETLTPLQILLRDALQQNGFNFNNDIAGSVTLPDQTVITSEPSCGPGQTLVGTSCVDCAEGTYYNSLTQTCDDCPVGQFQNMTSQTSCMMCPGGGTTDGAGSTSVADCKISCPAGSYFSKVSGSCRLCPVSYYQEQTGQFSCDPCPVDKVTRDPGADNSSMCFDDCPSGSELDDQGQCVSCPRGYYRQQGVQLRCTECPANFITPGNGSITVAECTVPDCQPGSYIDSNTCTACDNGFYQPEKWQTSCISCGDSANWRTDQIGSTMQSQCKYYCPSGYEVQNFTCVACPVGTYKDISSGNYYGMCDPCPNNKVTEQDTSISVDNCTISNCSAGYASYEDGSGCYPCPRGTYQPESLQRQCLQCINRTMYTTLDEANTSPSACTKFCPSGHEIMTDGTCRPCERGLYKDNLVGPDFELNRCTACPPGVVTDIGVTAATNASICTFLACDPGYYYLKPANACEPCLKGAYQPNKWQAQCLQCQSGETTTGTGSINETQCLKYCP</sequence>
<keyword evidence="3" id="KW-1185">Reference proteome</keyword>
<dbReference type="PANTHER" id="PTHR24046:SF5">
    <property type="entry name" value="EGF-LIKE DOMAIN-CONTAINING PROTEIN"/>
    <property type="match status" value="1"/>
</dbReference>
<feature type="non-terminal residue" evidence="4">
    <location>
        <position position="1"/>
    </location>
</feature>
<accession>A0A2R2MLS0</accession>
<dbReference type="InterPro" id="IPR003410">
    <property type="entry name" value="HYR_dom"/>
</dbReference>
<dbReference type="PANTHER" id="PTHR24046">
    <property type="entry name" value="SIGNAL PEPTIDE, CUB AND EGF-LIKE DOMAIN-CONTAINING"/>
    <property type="match status" value="1"/>
</dbReference>
<dbReference type="InterPro" id="IPR001791">
    <property type="entry name" value="Laminin_G"/>
</dbReference>
<name>A0A2R2MLS0_LINAN</name>
<gene>
    <name evidence="4" type="primary">LOC112041773</name>
</gene>
<dbReference type="Gene3D" id="3.10.100.10">
    <property type="entry name" value="Mannose-Binding Protein A, subunit A"/>
    <property type="match status" value="1"/>
</dbReference>
<dbReference type="SUPFAM" id="SSF56436">
    <property type="entry name" value="C-type lectin-like"/>
    <property type="match status" value="1"/>
</dbReference>
<feature type="non-terminal residue" evidence="4">
    <location>
        <position position="1059"/>
    </location>
</feature>
<dbReference type="InterPro" id="IPR013320">
    <property type="entry name" value="ConA-like_dom_sf"/>
</dbReference>
<dbReference type="RefSeq" id="XP_023931173.1">
    <property type="nucleotide sequence ID" value="XM_024075405.1"/>
</dbReference>
<dbReference type="InterPro" id="IPR016186">
    <property type="entry name" value="C-type_lectin-like/link_sf"/>
</dbReference>
<reference evidence="4" key="1">
    <citation type="submission" date="2025-08" db="UniProtKB">
        <authorList>
            <consortium name="RefSeq"/>
        </authorList>
    </citation>
    <scope>IDENTIFICATION</scope>
    <source>
        <tissue evidence="4">Gonads</tissue>
    </source>
</reference>
<dbReference type="KEGG" id="lak:112041773"/>
<dbReference type="AlphaFoldDB" id="A0A2R2MLS0"/>
<dbReference type="InterPro" id="IPR009030">
    <property type="entry name" value="Growth_fac_rcpt_cys_sf"/>
</dbReference>
<dbReference type="Proteomes" id="UP000085678">
    <property type="component" value="Unplaced"/>
</dbReference>
<evidence type="ECO:0000256" key="1">
    <source>
        <dbReference type="ARBA" id="ARBA00022737"/>
    </source>
</evidence>
<proteinExistence type="predicted"/>
<evidence type="ECO:0000313" key="3">
    <source>
        <dbReference type="Proteomes" id="UP000085678"/>
    </source>
</evidence>
<dbReference type="GeneID" id="112041773"/>
<dbReference type="STRING" id="7574.A0A2R2MLS0"/>
<feature type="domain" description="HYR" evidence="2">
    <location>
        <begin position="174"/>
        <end position="251"/>
    </location>
</feature>
<dbReference type="Pfam" id="PF02494">
    <property type="entry name" value="HYR"/>
    <property type="match status" value="1"/>
</dbReference>
<dbReference type="CDD" id="cd00037">
    <property type="entry name" value="CLECT"/>
    <property type="match status" value="1"/>
</dbReference>
<dbReference type="Pfam" id="PF02210">
    <property type="entry name" value="Laminin_G_2"/>
    <property type="match status" value="1"/>
</dbReference>
<evidence type="ECO:0000259" key="2">
    <source>
        <dbReference type="PROSITE" id="PS50825"/>
    </source>
</evidence>
<dbReference type="PROSITE" id="PS50825">
    <property type="entry name" value="HYR"/>
    <property type="match status" value="1"/>
</dbReference>
<dbReference type="SUPFAM" id="SSF57184">
    <property type="entry name" value="Growth factor receptor domain"/>
    <property type="match status" value="3"/>
</dbReference>
<dbReference type="InParanoid" id="A0A2R2MLS0"/>
<protein>
    <submittedName>
        <fullName evidence="4">Sushi, von Willebrand factor type A, EGF and pentraxin domain-containing protein 1-like</fullName>
    </submittedName>
</protein>
<dbReference type="OrthoDB" id="6287073at2759"/>
<dbReference type="GO" id="GO:0007165">
    <property type="term" value="P:signal transduction"/>
    <property type="evidence" value="ECO:0007669"/>
    <property type="project" value="TreeGrafter"/>
</dbReference>
<dbReference type="Gene3D" id="2.60.120.200">
    <property type="match status" value="1"/>
</dbReference>
<dbReference type="InterPro" id="IPR016187">
    <property type="entry name" value="CTDL_fold"/>
</dbReference>
<keyword evidence="1" id="KW-0677">Repeat</keyword>
<dbReference type="Pfam" id="PF07699">
    <property type="entry name" value="Ephrin_rec_like"/>
    <property type="match status" value="7"/>
</dbReference>
<organism evidence="3 4">
    <name type="scientific">Lingula anatina</name>
    <name type="common">Brachiopod</name>
    <name type="synonym">Lingula unguis</name>
    <dbReference type="NCBI Taxonomy" id="7574"/>
    <lineage>
        <taxon>Eukaryota</taxon>
        <taxon>Metazoa</taxon>
        <taxon>Spiralia</taxon>
        <taxon>Lophotrochozoa</taxon>
        <taxon>Brachiopoda</taxon>
        <taxon>Linguliformea</taxon>
        <taxon>Lingulata</taxon>
        <taxon>Lingulida</taxon>
        <taxon>Linguloidea</taxon>
        <taxon>Lingulidae</taxon>
        <taxon>Lingula</taxon>
    </lineage>
</organism>
<dbReference type="GO" id="GO:0005615">
    <property type="term" value="C:extracellular space"/>
    <property type="evidence" value="ECO:0007669"/>
    <property type="project" value="TreeGrafter"/>
</dbReference>
<dbReference type="InterPro" id="IPR052071">
    <property type="entry name" value="SCUB_EGF-like_domain"/>
</dbReference>